<dbReference type="Gene3D" id="2.60.120.260">
    <property type="entry name" value="Galactose-binding domain-like"/>
    <property type="match status" value="3"/>
</dbReference>
<dbReference type="SUPFAM" id="SSF49785">
    <property type="entry name" value="Galactose-binding domain-like"/>
    <property type="match status" value="1"/>
</dbReference>
<evidence type="ECO:0000259" key="10">
    <source>
        <dbReference type="Pfam" id="PF01301"/>
    </source>
</evidence>
<dbReference type="InterPro" id="IPR048912">
    <property type="entry name" value="BetaGal1-like_ABD1"/>
</dbReference>
<evidence type="ECO:0000313" key="14">
    <source>
        <dbReference type="Proteomes" id="UP001445335"/>
    </source>
</evidence>
<evidence type="ECO:0000256" key="4">
    <source>
        <dbReference type="ARBA" id="ARBA00022801"/>
    </source>
</evidence>
<keyword evidence="9" id="KW-0732">Signal</keyword>
<proteinExistence type="inferred from homology"/>
<feature type="domain" description="Beta-galactosidase 1-like first all-beta" evidence="11">
    <location>
        <begin position="433"/>
        <end position="495"/>
    </location>
</feature>
<comment type="caution">
    <text evidence="13">The sequence shown here is derived from an EMBL/GenBank/DDBJ whole genome shotgun (WGS) entry which is preliminary data.</text>
</comment>
<dbReference type="InterPro" id="IPR001944">
    <property type="entry name" value="Glycoside_Hdrlase_35"/>
</dbReference>
<organism evidence="13 14">
    <name type="scientific">Elliptochloris bilobata</name>
    <dbReference type="NCBI Taxonomy" id="381761"/>
    <lineage>
        <taxon>Eukaryota</taxon>
        <taxon>Viridiplantae</taxon>
        <taxon>Chlorophyta</taxon>
        <taxon>core chlorophytes</taxon>
        <taxon>Trebouxiophyceae</taxon>
        <taxon>Trebouxiophyceae incertae sedis</taxon>
        <taxon>Elliptochloris clade</taxon>
        <taxon>Elliptochloris</taxon>
    </lineage>
</organism>
<evidence type="ECO:0000256" key="1">
    <source>
        <dbReference type="ARBA" id="ARBA00001412"/>
    </source>
</evidence>
<gene>
    <name evidence="13" type="ORF">WJX81_005107</name>
</gene>
<dbReference type="PROSITE" id="PS01182">
    <property type="entry name" value="GLYCOSYL_HYDROL_F35"/>
    <property type="match status" value="1"/>
</dbReference>
<evidence type="ECO:0000259" key="11">
    <source>
        <dbReference type="Pfam" id="PF21317"/>
    </source>
</evidence>
<dbReference type="InterPro" id="IPR017853">
    <property type="entry name" value="GH"/>
</dbReference>
<evidence type="ECO:0000256" key="2">
    <source>
        <dbReference type="ARBA" id="ARBA00009809"/>
    </source>
</evidence>
<feature type="domain" description="Beta-galactosidase galactose-binding" evidence="12">
    <location>
        <begin position="561"/>
        <end position="629"/>
    </location>
</feature>
<dbReference type="InterPro" id="IPR026283">
    <property type="entry name" value="B-gal_1-like"/>
</dbReference>
<dbReference type="PRINTS" id="PR00742">
    <property type="entry name" value="GLHYDRLASE35"/>
</dbReference>
<keyword evidence="14" id="KW-1185">Reference proteome</keyword>
<keyword evidence="5 7" id="KW-0326">Glycosidase</keyword>
<dbReference type="SUPFAM" id="SSF51445">
    <property type="entry name" value="(Trans)glycosidases"/>
    <property type="match status" value="1"/>
</dbReference>
<evidence type="ECO:0000256" key="7">
    <source>
        <dbReference type="RuleBase" id="RU000675"/>
    </source>
</evidence>
<keyword evidence="4 7" id="KW-0378">Hydrolase</keyword>
<comment type="catalytic activity">
    <reaction evidence="1 7">
        <text>Hydrolysis of terminal non-reducing beta-D-galactose residues in beta-D-galactosides.</text>
        <dbReference type="EC" id="3.2.1.23"/>
    </reaction>
</comment>
<protein>
    <recommendedName>
        <fullName evidence="3 7">Beta-galactosidase</fullName>
        <ecNumber evidence="3 7">3.2.1.23</ecNumber>
    </recommendedName>
</protein>
<feature type="active site" description="Nucleophile" evidence="6">
    <location>
        <position position="270"/>
    </location>
</feature>
<feature type="active site" description="Proton donor" evidence="6">
    <location>
        <position position="187"/>
    </location>
</feature>
<evidence type="ECO:0000256" key="8">
    <source>
        <dbReference type="RuleBase" id="RU003679"/>
    </source>
</evidence>
<comment type="similarity">
    <text evidence="2 8">Belongs to the glycosyl hydrolase 35 family.</text>
</comment>
<dbReference type="EMBL" id="JALJOU010000065">
    <property type="protein sequence ID" value="KAK9826432.1"/>
    <property type="molecule type" value="Genomic_DNA"/>
</dbReference>
<dbReference type="InterPro" id="IPR031330">
    <property type="entry name" value="Gly_Hdrlase_35_cat"/>
</dbReference>
<evidence type="ECO:0000256" key="9">
    <source>
        <dbReference type="SAM" id="SignalP"/>
    </source>
</evidence>
<dbReference type="Pfam" id="PF01301">
    <property type="entry name" value="Glyco_hydro_35"/>
    <property type="match status" value="1"/>
</dbReference>
<sequence>MRCLMLRLLAAIPAIASVQATHNATRTFTITNDRFIKDGDGFQIISGSIHYFRIHPSQWEDRLLRLKAMGLNTVQTYVPWNLHEARPGELVWHGFADLERFLRLAHAASLLVLLRPGPYICAEWDFGGLPWWIASSQVAGGGAMKYRTSDPVYLAHVDRWWRPLLAKVQPLLYQNGGPVVMVQIENEFGFYGPDEAYLRHLVGLARSVLGNDVVLYTTDPPPYIANGTLPGDALFSTVDFGPGWYNLSYAFGQQQALMNAPGRRAPLNSEYYTGWLTWVGQDIANKSVAKMVKHFREILAYANGTGSVNLYMAAGGTNFGFTAGGQLDYLTDKVAWREGLRGPPDLYRPVITSYDYGSPLSESGETGQPGLGGPNGFKLLRAAIAEHTGREPPPLPPPPCLEAYGTVEVPQQAPLLSQLPHWFPGGGLPSDTPLVMEEYGQQGGVILYRMYVPASSAVPGATLHLGGAVHDVAQVLVNGRRVGSFDRNGFTTLTLPPGTPGPADGLLFAGTGANPYPNAVLDILVSAVGRQNSRTDYDTKGLSSPDVFLNDLPLTGGWNGPVLYRGLLHVDSGLVGSDGLLPSTYLSIKADWSFGLAYINGFNLGWYAADRGPANTLYVPGALLAPCANEVVLLEMNRTSYTPAGPTPAVRFVAAPDFSGPRGAPAPATAPAPPTSAFGGIVFPGGHQVSLQHQGSTA</sequence>
<evidence type="ECO:0000313" key="13">
    <source>
        <dbReference type="EMBL" id="KAK9826432.1"/>
    </source>
</evidence>
<reference evidence="13 14" key="1">
    <citation type="journal article" date="2024" name="Nat. Commun.">
        <title>Phylogenomics reveals the evolutionary origins of lichenization in chlorophyte algae.</title>
        <authorList>
            <person name="Puginier C."/>
            <person name="Libourel C."/>
            <person name="Otte J."/>
            <person name="Skaloud P."/>
            <person name="Haon M."/>
            <person name="Grisel S."/>
            <person name="Petersen M."/>
            <person name="Berrin J.G."/>
            <person name="Delaux P.M."/>
            <person name="Dal Grande F."/>
            <person name="Keller J."/>
        </authorList>
    </citation>
    <scope>NUCLEOTIDE SEQUENCE [LARGE SCALE GENOMIC DNA]</scope>
    <source>
        <strain evidence="13 14">SAG 245.80</strain>
    </source>
</reference>
<feature type="signal peptide" evidence="9">
    <location>
        <begin position="1"/>
        <end position="20"/>
    </location>
</feature>
<dbReference type="InterPro" id="IPR019801">
    <property type="entry name" value="Glyco_hydro_35_CS"/>
</dbReference>
<dbReference type="InterPro" id="IPR048913">
    <property type="entry name" value="BetaGal_gal-bd"/>
</dbReference>
<dbReference type="Pfam" id="PF21317">
    <property type="entry name" value="BetaGal_ABD_1"/>
    <property type="match status" value="1"/>
</dbReference>
<dbReference type="GO" id="GO:0004565">
    <property type="term" value="F:beta-galactosidase activity"/>
    <property type="evidence" value="ECO:0007669"/>
    <property type="project" value="UniProtKB-EC"/>
</dbReference>
<dbReference type="PANTHER" id="PTHR23421">
    <property type="entry name" value="BETA-GALACTOSIDASE RELATED"/>
    <property type="match status" value="1"/>
</dbReference>
<evidence type="ECO:0000256" key="5">
    <source>
        <dbReference type="ARBA" id="ARBA00023295"/>
    </source>
</evidence>
<evidence type="ECO:0000256" key="6">
    <source>
        <dbReference type="PIRSR" id="PIRSR006336-1"/>
    </source>
</evidence>
<dbReference type="Proteomes" id="UP001445335">
    <property type="component" value="Unassembled WGS sequence"/>
</dbReference>
<dbReference type="GO" id="GO:0005975">
    <property type="term" value="P:carbohydrate metabolic process"/>
    <property type="evidence" value="ECO:0007669"/>
    <property type="project" value="InterPro"/>
</dbReference>
<feature type="chain" id="PRO_5043497755" description="Beta-galactosidase" evidence="9">
    <location>
        <begin position="21"/>
        <end position="698"/>
    </location>
</feature>
<dbReference type="Gene3D" id="3.20.20.80">
    <property type="entry name" value="Glycosidases"/>
    <property type="match status" value="1"/>
</dbReference>
<name>A0AAW1QYC3_9CHLO</name>
<dbReference type="InterPro" id="IPR008979">
    <property type="entry name" value="Galactose-bd-like_sf"/>
</dbReference>
<feature type="domain" description="Glycoside hydrolase 35 catalytic" evidence="10">
    <location>
        <begin position="35"/>
        <end position="366"/>
    </location>
</feature>
<dbReference type="EC" id="3.2.1.23" evidence="3 7"/>
<accession>A0AAW1QYC3</accession>
<evidence type="ECO:0000259" key="12">
    <source>
        <dbReference type="Pfam" id="PF21467"/>
    </source>
</evidence>
<dbReference type="FunFam" id="3.20.20.80:FF:000115">
    <property type="entry name" value="Beta-galactosidase"/>
    <property type="match status" value="1"/>
</dbReference>
<dbReference type="PIRSF" id="PIRSF006336">
    <property type="entry name" value="B-gal"/>
    <property type="match status" value="1"/>
</dbReference>
<evidence type="ECO:0000256" key="3">
    <source>
        <dbReference type="ARBA" id="ARBA00012756"/>
    </source>
</evidence>
<dbReference type="AlphaFoldDB" id="A0AAW1QYC3"/>
<dbReference type="Pfam" id="PF21467">
    <property type="entry name" value="BetaGal_gal-bd"/>
    <property type="match status" value="1"/>
</dbReference>